<organism evidence="1 2">
    <name type="scientific">Reticulomyxa filosa</name>
    <dbReference type="NCBI Taxonomy" id="46433"/>
    <lineage>
        <taxon>Eukaryota</taxon>
        <taxon>Sar</taxon>
        <taxon>Rhizaria</taxon>
        <taxon>Retaria</taxon>
        <taxon>Foraminifera</taxon>
        <taxon>Monothalamids</taxon>
        <taxon>Reticulomyxidae</taxon>
        <taxon>Reticulomyxa</taxon>
    </lineage>
</organism>
<proteinExistence type="predicted"/>
<dbReference type="OrthoDB" id="360653at2759"/>
<evidence type="ECO:0000313" key="1">
    <source>
        <dbReference type="EMBL" id="ETO30676.1"/>
    </source>
</evidence>
<sequence>MKQGNTRVRVDLNNEKWENVDMQLGDEVKCSYLIDDSGQVVIQSINFPEILHNMICLVLIDYKIKGDILEIRKQISDGNIPKNGDTLKFRLQFVKNEWHPKKVKLVPHNPPFCVVVATFNK</sequence>
<evidence type="ECO:0000313" key="2">
    <source>
        <dbReference type="Proteomes" id="UP000023152"/>
    </source>
</evidence>
<dbReference type="Proteomes" id="UP000023152">
    <property type="component" value="Unassembled WGS sequence"/>
</dbReference>
<accession>X6NXE2</accession>
<name>X6NXE2_RETFI</name>
<keyword evidence="2" id="KW-1185">Reference proteome</keyword>
<dbReference type="AlphaFoldDB" id="X6NXE2"/>
<comment type="caution">
    <text evidence="1">The sequence shown here is derived from an EMBL/GenBank/DDBJ whole genome shotgun (WGS) entry which is preliminary data.</text>
</comment>
<reference evidence="1 2" key="1">
    <citation type="journal article" date="2013" name="Curr. Biol.">
        <title>The Genome of the Foraminiferan Reticulomyxa filosa.</title>
        <authorList>
            <person name="Glockner G."/>
            <person name="Hulsmann N."/>
            <person name="Schleicher M."/>
            <person name="Noegel A.A."/>
            <person name="Eichinger L."/>
            <person name="Gallinger C."/>
            <person name="Pawlowski J."/>
            <person name="Sierra R."/>
            <person name="Euteneuer U."/>
            <person name="Pillet L."/>
            <person name="Moustafa A."/>
            <person name="Platzer M."/>
            <person name="Groth M."/>
            <person name="Szafranski K."/>
            <person name="Schliwa M."/>
        </authorList>
    </citation>
    <scope>NUCLEOTIDE SEQUENCE [LARGE SCALE GENOMIC DNA]</scope>
</reference>
<gene>
    <name evidence="1" type="ORF">RFI_06443</name>
</gene>
<dbReference type="EMBL" id="ASPP01005365">
    <property type="protein sequence ID" value="ETO30676.1"/>
    <property type="molecule type" value="Genomic_DNA"/>
</dbReference>
<protein>
    <submittedName>
        <fullName evidence="1">Uncharacterized protein</fullName>
    </submittedName>
</protein>